<keyword evidence="1" id="KW-0472">Membrane</keyword>
<sequence length="445" mass="47562">MLYAGLNLRPARESLLKPINLTPDHRRLIASLGFNVIAKLPGIASVFIVLPLVSEALGPSTYGELLSALALGSLFLLPFGGINAVGRRLLAASVGAHNEKEQANIFVTTIAFVTAAAVLAAAVMIAITGRSWTAPIFILVSVLPILSGFLNTFDNLRASYNEHYMTAVFQLIFQVVIYAAVYWIGLPQGGIILASLALLAPYGLASICTLVALLLQRPFLLRGKIEGLRPMVMPAIGVIMADGALGMLLSFSVYYLNLAGDPQMAAWVGTFSRLFSSFISPVLLIMFPLTSYISIRWGQMEQPRKLFLHRLFVVTGLVYGVVVGCAMAFAGPLYIDRMFSLTVKGDSLDVFALSLFMGAVVAQKAYTLLLYAVSEAKFISFGTALVASAGALAAAASLFWLPPARSVDVLFIVTGLGLPVLLLVGGHRQRRGLKQTPPTALSQPG</sequence>
<feature type="transmembrane region" description="Helical" evidence="1">
    <location>
        <begin position="235"/>
        <end position="255"/>
    </location>
</feature>
<feature type="transmembrane region" description="Helical" evidence="1">
    <location>
        <begin position="65"/>
        <end position="85"/>
    </location>
</feature>
<feature type="transmembrane region" description="Helical" evidence="1">
    <location>
        <begin position="378"/>
        <end position="401"/>
    </location>
</feature>
<feature type="transmembrane region" description="Helical" evidence="1">
    <location>
        <begin position="28"/>
        <end position="53"/>
    </location>
</feature>
<feature type="transmembrane region" description="Helical" evidence="1">
    <location>
        <begin position="407"/>
        <end position="425"/>
    </location>
</feature>
<organism evidence="2 3">
    <name type="scientific">Methylocella silvestris</name>
    <dbReference type="NCBI Taxonomy" id="199596"/>
    <lineage>
        <taxon>Bacteria</taxon>
        <taxon>Pseudomonadati</taxon>
        <taxon>Pseudomonadota</taxon>
        <taxon>Alphaproteobacteria</taxon>
        <taxon>Hyphomicrobiales</taxon>
        <taxon>Beijerinckiaceae</taxon>
        <taxon>Methylocella</taxon>
    </lineage>
</organism>
<feature type="transmembrane region" description="Helical" evidence="1">
    <location>
        <begin position="191"/>
        <end position="215"/>
    </location>
</feature>
<feature type="transmembrane region" description="Helical" evidence="1">
    <location>
        <begin position="275"/>
        <end position="295"/>
    </location>
</feature>
<proteinExistence type="predicted"/>
<feature type="transmembrane region" description="Helical" evidence="1">
    <location>
        <begin position="132"/>
        <end position="152"/>
    </location>
</feature>
<feature type="transmembrane region" description="Helical" evidence="1">
    <location>
        <begin position="350"/>
        <end position="371"/>
    </location>
</feature>
<comment type="caution">
    <text evidence="2">The sequence shown here is derived from an EMBL/GenBank/DDBJ whole genome shotgun (WGS) entry which is preliminary data.</text>
</comment>
<keyword evidence="1" id="KW-1133">Transmembrane helix</keyword>
<accession>A0A2J7TF30</accession>
<reference evidence="2 3" key="1">
    <citation type="submission" date="2017-10" db="EMBL/GenBank/DDBJ databases">
        <title>Genome announcement of Methylocella silvestris TVC from permafrost.</title>
        <authorList>
            <person name="Wang J."/>
            <person name="Geng K."/>
            <person name="Ul-Haque F."/>
            <person name="Crombie A.T."/>
            <person name="Street L.E."/>
            <person name="Wookey P.A."/>
            <person name="Murrell J.C."/>
            <person name="Pratscher J."/>
        </authorList>
    </citation>
    <scope>NUCLEOTIDE SEQUENCE [LARGE SCALE GENOMIC DNA]</scope>
    <source>
        <strain evidence="2 3">TVC</strain>
    </source>
</reference>
<evidence type="ECO:0000256" key="1">
    <source>
        <dbReference type="SAM" id="Phobius"/>
    </source>
</evidence>
<evidence type="ECO:0008006" key="4">
    <source>
        <dbReference type="Google" id="ProtNLM"/>
    </source>
</evidence>
<dbReference type="OrthoDB" id="8481114at2"/>
<dbReference type="AlphaFoldDB" id="A0A2J7TF30"/>
<protein>
    <recommendedName>
        <fullName evidence="4">Polysaccharide biosynthesis protein</fullName>
    </recommendedName>
</protein>
<evidence type="ECO:0000313" key="2">
    <source>
        <dbReference type="EMBL" id="PNG25352.1"/>
    </source>
</evidence>
<name>A0A2J7TF30_METSI</name>
<feature type="transmembrane region" description="Helical" evidence="1">
    <location>
        <begin position="307"/>
        <end position="330"/>
    </location>
</feature>
<evidence type="ECO:0000313" key="3">
    <source>
        <dbReference type="Proteomes" id="UP000236286"/>
    </source>
</evidence>
<dbReference type="EMBL" id="PDZR01000016">
    <property type="protein sequence ID" value="PNG25352.1"/>
    <property type="molecule type" value="Genomic_DNA"/>
</dbReference>
<keyword evidence="1" id="KW-0812">Transmembrane</keyword>
<feature type="transmembrane region" description="Helical" evidence="1">
    <location>
        <begin position="105"/>
        <end position="126"/>
    </location>
</feature>
<gene>
    <name evidence="2" type="ORF">CR492_13540</name>
</gene>
<feature type="transmembrane region" description="Helical" evidence="1">
    <location>
        <begin position="164"/>
        <end position="185"/>
    </location>
</feature>
<dbReference type="Proteomes" id="UP000236286">
    <property type="component" value="Unassembled WGS sequence"/>
</dbReference>